<comment type="caution">
    <text evidence="1">The sequence shown here is derived from an EMBL/GenBank/DDBJ whole genome shotgun (WGS) entry which is preliminary data.</text>
</comment>
<sequence length="138" mass="15795">MARDSIVKSRVATVRTGILLESSLKWIYVIRRISLGWVKYTVKNRRCQIVLCMYTVQSLPFLLEYLPFVVPKFDIFILLPARIGGNIEKDTCLSSDRSLIRAVGQHLPRPLLAYLSARLAAARRRAESLIKSITTYVR</sequence>
<proteinExistence type="predicted"/>
<organism evidence="1 2">
    <name type="scientific">Zophobas morio</name>
    <dbReference type="NCBI Taxonomy" id="2755281"/>
    <lineage>
        <taxon>Eukaryota</taxon>
        <taxon>Metazoa</taxon>
        <taxon>Ecdysozoa</taxon>
        <taxon>Arthropoda</taxon>
        <taxon>Hexapoda</taxon>
        <taxon>Insecta</taxon>
        <taxon>Pterygota</taxon>
        <taxon>Neoptera</taxon>
        <taxon>Endopterygota</taxon>
        <taxon>Coleoptera</taxon>
        <taxon>Polyphaga</taxon>
        <taxon>Cucujiformia</taxon>
        <taxon>Tenebrionidae</taxon>
        <taxon>Zophobas</taxon>
    </lineage>
</organism>
<evidence type="ECO:0000313" key="1">
    <source>
        <dbReference type="EMBL" id="KAJ3646628.1"/>
    </source>
</evidence>
<evidence type="ECO:0000313" key="2">
    <source>
        <dbReference type="Proteomes" id="UP001168821"/>
    </source>
</evidence>
<keyword evidence="2" id="KW-1185">Reference proteome</keyword>
<gene>
    <name evidence="1" type="ORF">Zmor_024207</name>
</gene>
<reference evidence="1" key="1">
    <citation type="journal article" date="2023" name="G3 (Bethesda)">
        <title>Whole genome assemblies of Zophobas morio and Tenebrio molitor.</title>
        <authorList>
            <person name="Kaur S."/>
            <person name="Stinson S.A."/>
            <person name="diCenzo G.C."/>
        </authorList>
    </citation>
    <scope>NUCLEOTIDE SEQUENCE</scope>
    <source>
        <strain evidence="1">QUZm001</strain>
    </source>
</reference>
<accession>A0AA38M7W8</accession>
<protein>
    <submittedName>
        <fullName evidence="1">Uncharacterized protein</fullName>
    </submittedName>
</protein>
<dbReference type="AlphaFoldDB" id="A0AA38M7W8"/>
<dbReference type="Proteomes" id="UP001168821">
    <property type="component" value="Unassembled WGS sequence"/>
</dbReference>
<name>A0AA38M7W8_9CUCU</name>
<dbReference type="EMBL" id="JALNTZ010000007">
    <property type="protein sequence ID" value="KAJ3646628.1"/>
    <property type="molecule type" value="Genomic_DNA"/>
</dbReference>